<gene>
    <name evidence="1" type="ORF">GCM10010211_60740</name>
</gene>
<organism evidence="1 2">
    <name type="scientific">Streptomyces albospinus</name>
    <dbReference type="NCBI Taxonomy" id="285515"/>
    <lineage>
        <taxon>Bacteria</taxon>
        <taxon>Bacillati</taxon>
        <taxon>Actinomycetota</taxon>
        <taxon>Actinomycetes</taxon>
        <taxon>Kitasatosporales</taxon>
        <taxon>Streptomycetaceae</taxon>
        <taxon>Streptomyces</taxon>
    </lineage>
</organism>
<evidence type="ECO:0008006" key="3">
    <source>
        <dbReference type="Google" id="ProtNLM"/>
    </source>
</evidence>
<name>A0ABQ2VJ04_9ACTN</name>
<dbReference type="SUPFAM" id="SSF56112">
    <property type="entry name" value="Protein kinase-like (PK-like)"/>
    <property type="match status" value="1"/>
</dbReference>
<reference evidence="2" key="1">
    <citation type="journal article" date="2019" name="Int. J. Syst. Evol. Microbiol.">
        <title>The Global Catalogue of Microorganisms (GCM) 10K type strain sequencing project: providing services to taxonomists for standard genome sequencing and annotation.</title>
        <authorList>
            <consortium name="The Broad Institute Genomics Platform"/>
            <consortium name="The Broad Institute Genome Sequencing Center for Infectious Disease"/>
            <person name="Wu L."/>
            <person name="Ma J."/>
        </authorList>
    </citation>
    <scope>NUCLEOTIDE SEQUENCE [LARGE SCALE GENOMIC DNA]</scope>
    <source>
        <strain evidence="2">JCM 3399</strain>
    </source>
</reference>
<evidence type="ECO:0000313" key="2">
    <source>
        <dbReference type="Proteomes" id="UP000654471"/>
    </source>
</evidence>
<proteinExistence type="predicted"/>
<dbReference type="Proteomes" id="UP000654471">
    <property type="component" value="Unassembled WGS sequence"/>
</dbReference>
<dbReference type="InterPro" id="IPR011009">
    <property type="entry name" value="Kinase-like_dom_sf"/>
</dbReference>
<accession>A0ABQ2VJ04</accession>
<evidence type="ECO:0000313" key="1">
    <source>
        <dbReference type="EMBL" id="GGU86514.1"/>
    </source>
</evidence>
<sequence length="280" mass="31178">MFTAPEPAVRDRMLSARGHACALLDVADAVGGEVWGYAGRTLSGAVTAPDSPAWLRLVSEPEGKARGKLWEGPEEAERSVSPAVPRPRLLRVWDWSADGWVYRAELYQHVDTPPVSRSPVLHHGADLPDSWWHSLHQALDHLARIDTSRQAVREQYIRRRVPEYTGITPSEITWTTAHGDLHWANLTGPQLCLMDWEGWGTAPTGYDAANLYLHSLPVPDIAERVRKEFAHVLGTPSGRLGELTACTEVLQAAARVPFYADLADHVRQHLDHLRGMLPRP</sequence>
<comment type="caution">
    <text evidence="1">The sequence shown here is derived from an EMBL/GenBank/DDBJ whole genome shotgun (WGS) entry which is preliminary data.</text>
</comment>
<dbReference type="EMBL" id="BMRP01000028">
    <property type="protein sequence ID" value="GGU86514.1"/>
    <property type="molecule type" value="Genomic_DNA"/>
</dbReference>
<protein>
    <recommendedName>
        <fullName evidence="3">Aminoglycoside phosphotransferase domain-containing protein</fullName>
    </recommendedName>
</protein>
<keyword evidence="2" id="KW-1185">Reference proteome</keyword>
<dbReference type="RefSeq" id="WP_189305378.1">
    <property type="nucleotide sequence ID" value="NZ_BMRP01000028.1"/>
</dbReference>